<evidence type="ECO:0000256" key="6">
    <source>
        <dbReference type="SAM" id="MobiDB-lite"/>
    </source>
</evidence>
<keyword evidence="7" id="KW-0472">Membrane</keyword>
<evidence type="ECO:0000256" key="1">
    <source>
        <dbReference type="ARBA" id="ARBA00004370"/>
    </source>
</evidence>
<evidence type="ECO:0000256" key="4">
    <source>
        <dbReference type="PROSITE-ProRule" id="PRU00284"/>
    </source>
</evidence>
<reference evidence="9" key="1">
    <citation type="submission" date="2011-11" db="EMBL/GenBank/DDBJ databases">
        <title>Improved High-Quality Draft sequence of Desulfovibrio sp. U5L.</title>
        <authorList>
            <consortium name="US DOE Joint Genome Institute"/>
            <person name="Lucas S."/>
            <person name="Han J."/>
            <person name="Lapidus A."/>
            <person name="Cheng J.-F."/>
            <person name="Goodwin L."/>
            <person name="Pitluck S."/>
            <person name="Peters L."/>
            <person name="Ovchinnikova G."/>
            <person name="Held B."/>
            <person name="Detter J.C."/>
            <person name="Han C."/>
            <person name="Tapia R."/>
            <person name="Land M."/>
            <person name="Hauser L."/>
            <person name="Kyrpides N."/>
            <person name="Ivanova N."/>
            <person name="Pagani I."/>
            <person name="Gabster J."/>
            <person name="Walker C."/>
            <person name="Stolyar S."/>
            <person name="Stahl D."/>
            <person name="Arkin A."/>
            <person name="Dehal P."/>
            <person name="Hazen T."/>
            <person name="Woyke T."/>
        </authorList>
    </citation>
    <scope>NUCLEOTIDE SEQUENCE [LARGE SCALE GENOMIC DNA]</scope>
    <source>
        <strain evidence="9">U5L</strain>
    </source>
</reference>
<dbReference type="PROSITE" id="PS50111">
    <property type="entry name" value="CHEMOTAXIS_TRANSDUC_2"/>
    <property type="match status" value="1"/>
</dbReference>
<comment type="similarity">
    <text evidence="3">Belongs to the methyl-accepting chemotaxis (MCP) protein family.</text>
</comment>
<dbReference type="OrthoDB" id="5444867at2"/>
<evidence type="ECO:0000256" key="5">
    <source>
        <dbReference type="SAM" id="Coils"/>
    </source>
</evidence>
<dbReference type="CDD" id="cd19411">
    <property type="entry name" value="MCP2201-like_sensor"/>
    <property type="match status" value="1"/>
</dbReference>
<dbReference type="GO" id="GO:0016020">
    <property type="term" value="C:membrane"/>
    <property type="evidence" value="ECO:0007669"/>
    <property type="project" value="UniProtKB-SubCell"/>
</dbReference>
<keyword evidence="7" id="KW-1133">Transmembrane helix</keyword>
<comment type="subcellular location">
    <subcellularLocation>
        <location evidence="1">Membrane</location>
    </subcellularLocation>
</comment>
<dbReference type="GO" id="GO:0007165">
    <property type="term" value="P:signal transduction"/>
    <property type="evidence" value="ECO:0007669"/>
    <property type="project" value="UniProtKB-KW"/>
</dbReference>
<dbReference type="InterPro" id="IPR047347">
    <property type="entry name" value="YvaQ-like_sensor"/>
</dbReference>
<evidence type="ECO:0000256" key="7">
    <source>
        <dbReference type="SAM" id="Phobius"/>
    </source>
</evidence>
<evidence type="ECO:0000259" key="8">
    <source>
        <dbReference type="PROSITE" id="PS50111"/>
    </source>
</evidence>
<evidence type="ECO:0000256" key="3">
    <source>
        <dbReference type="ARBA" id="ARBA00029447"/>
    </source>
</evidence>
<gene>
    <name evidence="9" type="ORF">DesU5LDRAFT_1760</name>
</gene>
<protein>
    <submittedName>
        <fullName evidence="9">Methyl-accepting chemotaxis protein</fullName>
    </submittedName>
</protein>
<evidence type="ECO:0000313" key="9">
    <source>
        <dbReference type="EMBL" id="EIG53440.1"/>
    </source>
</evidence>
<sequence length="608" mass="65274">MRSTMRLATKLIVAFGLLIALQVGGNVTALFLLGHIDGNVTELATNRLPSVDSISDVDHQFQTYRRWELLHVMSTDDAGMQGYEEKLTQAKQDLKTALAQYAQLISSDGERRIYQQFQKNLDNYWDVSQKLQNLSRKNLNEEAKLLTEGQSRQIFNAALDDLARLVDINKKGAADSANDGNKAYKQGRVILISLLVGATLLGVIICLLIIRGVSRQLGEDPGYLFEMASRIAAGEMDMRFKEHTGDGGVFAVLKQMVTNLKQKIAEADKKTAEAAEEAQKARAATQAAEEARVQAENAKAEGMLQAADRLSSVVHIVSSASEQLSAQIEQSSQGADHQSRRLAETATAMEEMNATVLEVAKNASEATDTSERAKTKAQEGAAIVGRVVAGIGQVQNQSLELKADMTTLGQQAEGIGHIMNVISDIADQTNLLALNAAIEAARAGEAGRGFAVVADEVRKLAEKTMTATKEVGDAIMQIQSGTRKNIDTVDRTVKNIEEATGLAQASGEALAEIVANVDQSTDQVRSIATASEEQSAASEEINRSVEEVNRIASETMDALRQSAQAVADLAQQAQELNAMVQEMQGGPASGTAGSRAALPGARSRRALR</sequence>
<feature type="coiled-coil region" evidence="5">
    <location>
        <begin position="250"/>
        <end position="301"/>
    </location>
</feature>
<dbReference type="PANTHER" id="PTHR32089:SF120">
    <property type="entry name" value="METHYL-ACCEPTING CHEMOTAXIS PROTEIN TLPQ"/>
    <property type="match status" value="1"/>
</dbReference>
<dbReference type="Pfam" id="PF00015">
    <property type="entry name" value="MCPsignal"/>
    <property type="match status" value="1"/>
</dbReference>
<dbReference type="CDD" id="cd11386">
    <property type="entry name" value="MCP_signal"/>
    <property type="match status" value="1"/>
</dbReference>
<accession>I2Q0Y4</accession>
<evidence type="ECO:0000256" key="2">
    <source>
        <dbReference type="ARBA" id="ARBA00023224"/>
    </source>
</evidence>
<feature type="region of interest" description="Disordered" evidence="6">
    <location>
        <begin position="584"/>
        <end position="608"/>
    </location>
</feature>
<keyword evidence="2 4" id="KW-0807">Transducer</keyword>
<feature type="transmembrane region" description="Helical" evidence="7">
    <location>
        <begin position="189"/>
        <end position="210"/>
    </location>
</feature>
<organism evidence="9">
    <name type="scientific">Desulfovibrio sp. U5L</name>
    <dbReference type="NCBI Taxonomy" id="596152"/>
    <lineage>
        <taxon>Bacteria</taxon>
        <taxon>Pseudomonadati</taxon>
        <taxon>Thermodesulfobacteriota</taxon>
        <taxon>Desulfovibrionia</taxon>
        <taxon>Desulfovibrionales</taxon>
        <taxon>Desulfovibrionaceae</taxon>
        <taxon>Desulfovibrio</taxon>
    </lineage>
</organism>
<dbReference type="GO" id="GO:0006935">
    <property type="term" value="P:chemotaxis"/>
    <property type="evidence" value="ECO:0007669"/>
    <property type="project" value="UniProtKB-ARBA"/>
</dbReference>
<name>I2Q0Y4_9BACT</name>
<keyword evidence="5" id="KW-0175">Coiled coil</keyword>
<dbReference type="InterPro" id="IPR004089">
    <property type="entry name" value="MCPsignal_dom"/>
</dbReference>
<dbReference type="Pfam" id="PF12729">
    <property type="entry name" value="4HB_MCP_1"/>
    <property type="match status" value="1"/>
</dbReference>
<dbReference type="InterPro" id="IPR024478">
    <property type="entry name" value="HlyB_4HB_MCP"/>
</dbReference>
<dbReference type="HOGENOM" id="CLU_000445_107_27_7"/>
<dbReference type="Gene3D" id="1.10.287.950">
    <property type="entry name" value="Methyl-accepting chemotaxis protein"/>
    <property type="match status" value="1"/>
</dbReference>
<dbReference type="eggNOG" id="COG0840">
    <property type="taxonomic scope" value="Bacteria"/>
</dbReference>
<dbReference type="PANTHER" id="PTHR32089">
    <property type="entry name" value="METHYL-ACCEPTING CHEMOTAXIS PROTEIN MCPB"/>
    <property type="match status" value="1"/>
</dbReference>
<dbReference type="SUPFAM" id="SSF58104">
    <property type="entry name" value="Methyl-accepting chemotaxis protein (MCP) signaling domain"/>
    <property type="match status" value="1"/>
</dbReference>
<dbReference type="SMART" id="SM00283">
    <property type="entry name" value="MA"/>
    <property type="match status" value="1"/>
</dbReference>
<feature type="domain" description="Methyl-accepting transducer" evidence="8">
    <location>
        <begin position="313"/>
        <end position="549"/>
    </location>
</feature>
<dbReference type="STRING" id="596152.DesU5LDRAFT_1760"/>
<proteinExistence type="inferred from homology"/>
<keyword evidence="7" id="KW-0812">Transmembrane</keyword>
<dbReference type="FunFam" id="1.10.287.950:FF:000001">
    <property type="entry name" value="Methyl-accepting chemotaxis sensory transducer"/>
    <property type="match status" value="1"/>
</dbReference>
<dbReference type="EMBL" id="JH600068">
    <property type="protein sequence ID" value="EIG53440.1"/>
    <property type="molecule type" value="Genomic_DNA"/>
</dbReference>
<dbReference type="AlphaFoldDB" id="I2Q0Y4"/>